<protein>
    <recommendedName>
        <fullName evidence="4">DUF1573 domain-containing protein</fullName>
    </recommendedName>
</protein>
<proteinExistence type="predicted"/>
<evidence type="ECO:0000313" key="2">
    <source>
        <dbReference type="EMBL" id="MBP3955880.1"/>
    </source>
</evidence>
<dbReference type="EMBL" id="JAGKQQ010000001">
    <property type="protein sequence ID" value="MBP3955880.1"/>
    <property type="molecule type" value="Genomic_DNA"/>
</dbReference>
<name>A0ABS5BRH0_9BACT</name>
<reference evidence="2 3" key="1">
    <citation type="submission" date="2021-04" db="EMBL/GenBank/DDBJ databases">
        <authorList>
            <person name="Ivanova A."/>
        </authorList>
    </citation>
    <scope>NUCLEOTIDE SEQUENCE [LARGE SCALE GENOMIC DNA]</scope>
    <source>
        <strain evidence="2 3">G18</strain>
    </source>
</reference>
<keyword evidence="3" id="KW-1185">Reference proteome</keyword>
<keyword evidence="1" id="KW-0812">Transmembrane</keyword>
<evidence type="ECO:0000313" key="3">
    <source>
        <dbReference type="Proteomes" id="UP000676565"/>
    </source>
</evidence>
<dbReference type="Proteomes" id="UP000676565">
    <property type="component" value="Unassembled WGS sequence"/>
</dbReference>
<keyword evidence="1" id="KW-0472">Membrane</keyword>
<comment type="caution">
    <text evidence="2">The sequence shown here is derived from an EMBL/GenBank/DDBJ whole genome shotgun (WGS) entry which is preliminary data.</text>
</comment>
<feature type="transmembrane region" description="Helical" evidence="1">
    <location>
        <begin position="20"/>
        <end position="41"/>
    </location>
</feature>
<organism evidence="2 3">
    <name type="scientific">Gemmata palustris</name>
    <dbReference type="NCBI Taxonomy" id="2822762"/>
    <lineage>
        <taxon>Bacteria</taxon>
        <taxon>Pseudomonadati</taxon>
        <taxon>Planctomycetota</taxon>
        <taxon>Planctomycetia</taxon>
        <taxon>Gemmatales</taxon>
        <taxon>Gemmataceae</taxon>
        <taxon>Gemmata</taxon>
    </lineage>
</organism>
<keyword evidence="1" id="KW-1133">Transmembrane helix</keyword>
<evidence type="ECO:0000256" key="1">
    <source>
        <dbReference type="SAM" id="Phobius"/>
    </source>
</evidence>
<accession>A0ABS5BRH0</accession>
<gene>
    <name evidence="2" type="ORF">J8F10_11345</name>
</gene>
<evidence type="ECO:0008006" key="4">
    <source>
        <dbReference type="Google" id="ProtNLM"/>
    </source>
</evidence>
<sequence length="519" mass="56218">MSQDVNSSATNGSAGGLKSTLKVVVPIVALMGVIFGVTFFAQYTQKPVEKEEEVGGAKSASSGPPLVFFNNSRMWDPPNLSVPGYQKYPLLAPSRDPSKEDKFLFSVQDRVFAGFFEPDKEKTRSAAFWFENRNPNTVTMQLKGVSCSACSGGRLASIPPEVTRAYLQRTALAALPIGTFNAFGVGLADPAADFSKLDWTKHKFSETPDATYKVAAAPATPDKWAPQWGIMELTFSVAEKPNVPLRATFATQVDGAPQQVGSHEFSIYFAAAEPCAVSRPLIEMGEVNQLTGDREYTFLLFSATRGPESEFGDLDTPKCEVQAPPGTAPGQFVEVTKIERLPNSDLLSVEEEVARGGRFSKVQAAYRVTVAVRPKIGDARLDIGLMERTIYITAGGAKPQSVKITATVRGSVWLATGKTDVTIPTFKGRAGTVHTETLVTETTGMELALVEDECKPRFIKYELVKKEDRGGQGYYELKTTVPPGRQYGAIDNNAIVVVEVKGPKPQRIRIPVKGSGEQG</sequence>
<dbReference type="RefSeq" id="WP_210653935.1">
    <property type="nucleotide sequence ID" value="NZ_JAGKQQ010000001.1"/>
</dbReference>